<dbReference type="Pfam" id="PF13672">
    <property type="entry name" value="PP2C_2"/>
    <property type="match status" value="1"/>
</dbReference>
<organism evidence="2 3">
    <name type="scientific">Novosphingobium tardum</name>
    <dbReference type="NCBI Taxonomy" id="1538021"/>
    <lineage>
        <taxon>Bacteria</taxon>
        <taxon>Pseudomonadati</taxon>
        <taxon>Pseudomonadota</taxon>
        <taxon>Alphaproteobacteria</taxon>
        <taxon>Sphingomonadales</taxon>
        <taxon>Sphingomonadaceae</taxon>
        <taxon>Novosphingobium</taxon>
    </lineage>
</organism>
<dbReference type="Gene3D" id="3.60.40.10">
    <property type="entry name" value="PPM-type phosphatase domain"/>
    <property type="match status" value="1"/>
</dbReference>
<dbReference type="InterPro" id="IPR036457">
    <property type="entry name" value="PPM-type-like_dom_sf"/>
</dbReference>
<dbReference type="SMART" id="SM00332">
    <property type="entry name" value="PP2Cc"/>
    <property type="match status" value="1"/>
</dbReference>
<sequence>MTGSIRVEDFATTDVGLARAANEDSHVSLPREQAWLVADGMGGHENGQFASQAIVDAVAATSLPEGLEAACEELGNAVHAANARIFAASQDAGKMMGSTFVALVLRGDEFAVLWAGDSRAYLYRDRQLIPLTRDHSQVQELLDRGLLDPEDLADHPMRHILARAVGVEETLSIDAIRDRVRPNDLFLLSSDGLHGVIADDEIAAILDKSGSRSGEALVAACLARGAPDNVTVILVHANEPTLLALAGEGSA</sequence>
<feature type="domain" description="PPM-type phosphatase" evidence="1">
    <location>
        <begin position="4"/>
        <end position="237"/>
    </location>
</feature>
<evidence type="ECO:0000313" key="2">
    <source>
        <dbReference type="EMBL" id="MFC4294343.1"/>
    </source>
</evidence>
<dbReference type="InterPro" id="IPR015655">
    <property type="entry name" value="PP2C"/>
</dbReference>
<protein>
    <submittedName>
        <fullName evidence="2">PP2C family protein-serine/threonine phosphatase</fullName>
        <ecNumber evidence="2">3.1.3.16</ecNumber>
    </submittedName>
</protein>
<reference evidence="3" key="1">
    <citation type="journal article" date="2019" name="Int. J. Syst. Evol. Microbiol.">
        <title>The Global Catalogue of Microorganisms (GCM) 10K type strain sequencing project: providing services to taxonomists for standard genome sequencing and annotation.</title>
        <authorList>
            <consortium name="The Broad Institute Genomics Platform"/>
            <consortium name="The Broad Institute Genome Sequencing Center for Infectious Disease"/>
            <person name="Wu L."/>
            <person name="Ma J."/>
        </authorList>
    </citation>
    <scope>NUCLEOTIDE SEQUENCE [LARGE SCALE GENOMIC DNA]</scope>
    <source>
        <strain evidence="3">CGMCC 1.12989</strain>
    </source>
</reference>
<evidence type="ECO:0000259" key="1">
    <source>
        <dbReference type="PROSITE" id="PS51746"/>
    </source>
</evidence>
<dbReference type="SMART" id="SM00331">
    <property type="entry name" value="PP2C_SIG"/>
    <property type="match status" value="1"/>
</dbReference>
<dbReference type="PANTHER" id="PTHR13832">
    <property type="entry name" value="PROTEIN PHOSPHATASE 2C"/>
    <property type="match status" value="1"/>
</dbReference>
<dbReference type="Proteomes" id="UP001595828">
    <property type="component" value="Unassembled WGS sequence"/>
</dbReference>
<accession>A0ABV8RLS8</accession>
<dbReference type="PROSITE" id="PS51746">
    <property type="entry name" value="PPM_2"/>
    <property type="match status" value="1"/>
</dbReference>
<dbReference type="InterPro" id="IPR001932">
    <property type="entry name" value="PPM-type_phosphatase-like_dom"/>
</dbReference>
<dbReference type="PANTHER" id="PTHR13832:SF827">
    <property type="entry name" value="PROTEIN PHOSPHATASE 1L"/>
    <property type="match status" value="1"/>
</dbReference>
<dbReference type="SUPFAM" id="SSF81606">
    <property type="entry name" value="PP2C-like"/>
    <property type="match status" value="1"/>
</dbReference>
<dbReference type="GO" id="GO:0004722">
    <property type="term" value="F:protein serine/threonine phosphatase activity"/>
    <property type="evidence" value="ECO:0007669"/>
    <property type="project" value="UniProtKB-EC"/>
</dbReference>
<dbReference type="EC" id="3.1.3.16" evidence="2"/>
<keyword evidence="2" id="KW-0378">Hydrolase</keyword>
<dbReference type="EMBL" id="JBHSDR010000003">
    <property type="protein sequence ID" value="MFC4294343.1"/>
    <property type="molecule type" value="Genomic_DNA"/>
</dbReference>
<proteinExistence type="predicted"/>
<name>A0ABV8RLS8_9SPHN</name>
<evidence type="ECO:0000313" key="3">
    <source>
        <dbReference type="Proteomes" id="UP001595828"/>
    </source>
</evidence>
<dbReference type="RefSeq" id="WP_379537798.1">
    <property type="nucleotide sequence ID" value="NZ_JBHSDR010000003.1"/>
</dbReference>
<gene>
    <name evidence="2" type="ORF">ACFO0A_04640</name>
</gene>
<dbReference type="CDD" id="cd00143">
    <property type="entry name" value="PP2Cc"/>
    <property type="match status" value="1"/>
</dbReference>
<comment type="caution">
    <text evidence="2">The sequence shown here is derived from an EMBL/GenBank/DDBJ whole genome shotgun (WGS) entry which is preliminary data.</text>
</comment>
<keyword evidence="3" id="KW-1185">Reference proteome</keyword>